<keyword evidence="2" id="KW-1185">Reference proteome</keyword>
<dbReference type="Proteomes" id="UP000373149">
    <property type="component" value="Unassembled WGS sequence"/>
</dbReference>
<evidence type="ECO:0000313" key="1">
    <source>
        <dbReference type="EMBL" id="MPY51048.1"/>
    </source>
</evidence>
<protein>
    <submittedName>
        <fullName evidence="1">Uncharacterized protein</fullName>
    </submittedName>
</protein>
<accession>A0A5N8WWW5</accession>
<name>A0A5N8WWW5_9ACTN</name>
<proteinExistence type="predicted"/>
<dbReference type="AlphaFoldDB" id="A0A5N8WWW5"/>
<dbReference type="EMBL" id="VMNX01000081">
    <property type="protein sequence ID" value="MPY51048.1"/>
    <property type="molecule type" value="Genomic_DNA"/>
</dbReference>
<gene>
    <name evidence="1" type="ORF">FPZ41_21665</name>
</gene>
<reference evidence="1 2" key="1">
    <citation type="submission" date="2019-09" db="EMBL/GenBank/DDBJ databases">
        <authorList>
            <person name="Duangmal K."/>
            <person name="Teo W.F.A."/>
            <person name="Lipun K."/>
        </authorList>
    </citation>
    <scope>NUCLEOTIDE SEQUENCE [LARGE SCALE GENOMIC DNA]</scope>
    <source>
        <strain evidence="1 2">K1PN6</strain>
    </source>
</reference>
<evidence type="ECO:0000313" key="2">
    <source>
        <dbReference type="Proteomes" id="UP000373149"/>
    </source>
</evidence>
<comment type="caution">
    <text evidence="1">The sequence shown here is derived from an EMBL/GenBank/DDBJ whole genome shotgun (WGS) entry which is preliminary data.</text>
</comment>
<sequence>MTIAHAGRGEAAANWWVPAWANRPATQGANAPQRGQDVVAENSAKASEAHWRCGAVVSCCRGA</sequence>
<organism evidence="1 2">
    <name type="scientific">Streptomyces acidicola</name>
    <dbReference type="NCBI Taxonomy" id="2596892"/>
    <lineage>
        <taxon>Bacteria</taxon>
        <taxon>Bacillati</taxon>
        <taxon>Actinomycetota</taxon>
        <taxon>Actinomycetes</taxon>
        <taxon>Kitasatosporales</taxon>
        <taxon>Streptomycetaceae</taxon>
        <taxon>Streptomyces</taxon>
    </lineage>
</organism>